<evidence type="ECO:0000313" key="2">
    <source>
        <dbReference type="EMBL" id="EOY20485.1"/>
    </source>
</evidence>
<dbReference type="InParanoid" id="S1RWI8"/>
<keyword evidence="3" id="KW-1185">Reference proteome</keyword>
<evidence type="ECO:0000313" key="3">
    <source>
        <dbReference type="Proteomes" id="UP000026915"/>
    </source>
</evidence>
<dbReference type="PANTHER" id="PTHR33985:SF29">
    <property type="entry name" value="FAS1 DOMAIN-CONTAINING PROTEIN"/>
    <property type="match status" value="1"/>
</dbReference>
<dbReference type="Proteomes" id="UP000026915">
    <property type="component" value="Unassembled WGS sequence"/>
</dbReference>
<sequence>MVSKYTLALVLVIVLVHTLPTFQLSAIPTQPREEHILMFKPSDTNAIIEVDGIIKAVWDAGFKIMSLILQNHLRTVVPFGGTYPAGCRLCYATDSVTIYNNNTITIFAPVDESFSDDENWKVLEYQFVTARVDKEGFDSGSVQRGVELLTCDSYCKVLVNGYGSINNVNITHWNIYNDGHIIVHGVQNFFNCNFWKSSKNI</sequence>
<dbReference type="HOGENOM" id="CLU_1362531_0_0_1"/>
<dbReference type="SUPFAM" id="SSF82153">
    <property type="entry name" value="FAS1 domain"/>
    <property type="match status" value="1"/>
</dbReference>
<keyword evidence="1" id="KW-0732">Signal</keyword>
<gene>
    <name evidence="2" type="ORF">TCM_046102</name>
</gene>
<dbReference type="InterPro" id="IPR036378">
    <property type="entry name" value="FAS1_dom_sf"/>
</dbReference>
<proteinExistence type="predicted"/>
<dbReference type="OMA" id="MSWITHE"/>
<dbReference type="Gramene" id="EOY20485">
    <property type="protein sequence ID" value="EOY20485"/>
    <property type="gene ID" value="TCM_046102"/>
</dbReference>
<reference evidence="2 3" key="1">
    <citation type="journal article" date="2013" name="Genome Biol.">
        <title>The genome sequence of the most widely cultivated cacao type and its use to identify candidate genes regulating pod color.</title>
        <authorList>
            <person name="Motamayor J.C."/>
            <person name="Mockaitis K."/>
            <person name="Schmutz J."/>
            <person name="Haiminen N."/>
            <person name="Iii D.L."/>
            <person name="Cornejo O."/>
            <person name="Findley S.D."/>
            <person name="Zheng P."/>
            <person name="Utro F."/>
            <person name="Royaert S."/>
            <person name="Saski C."/>
            <person name="Jenkins J."/>
            <person name="Podicheti R."/>
            <person name="Zhao M."/>
            <person name="Scheffler B.E."/>
            <person name="Stack J.C."/>
            <person name="Feltus F.A."/>
            <person name="Mustiga G.M."/>
            <person name="Amores F."/>
            <person name="Phillips W."/>
            <person name="Marelli J.P."/>
            <person name="May G.D."/>
            <person name="Shapiro H."/>
            <person name="Ma J."/>
            <person name="Bustamante C.D."/>
            <person name="Schnell R.J."/>
            <person name="Main D."/>
            <person name="Gilbert D."/>
            <person name="Parida L."/>
            <person name="Kuhn D.N."/>
        </authorList>
    </citation>
    <scope>NUCLEOTIDE SEQUENCE [LARGE SCALE GENOMIC DNA]</scope>
    <source>
        <strain evidence="3">cv. Matina 1-6</strain>
    </source>
</reference>
<feature type="chain" id="PRO_5004496200" evidence="1">
    <location>
        <begin position="19"/>
        <end position="201"/>
    </location>
</feature>
<accession>S1RWI8</accession>
<organism evidence="2 3">
    <name type="scientific">Theobroma cacao</name>
    <name type="common">Cacao</name>
    <name type="synonym">Cocoa</name>
    <dbReference type="NCBI Taxonomy" id="3641"/>
    <lineage>
        <taxon>Eukaryota</taxon>
        <taxon>Viridiplantae</taxon>
        <taxon>Streptophyta</taxon>
        <taxon>Embryophyta</taxon>
        <taxon>Tracheophyta</taxon>
        <taxon>Spermatophyta</taxon>
        <taxon>Magnoliopsida</taxon>
        <taxon>eudicotyledons</taxon>
        <taxon>Gunneridae</taxon>
        <taxon>Pentapetalae</taxon>
        <taxon>rosids</taxon>
        <taxon>malvids</taxon>
        <taxon>Malvales</taxon>
        <taxon>Malvaceae</taxon>
        <taxon>Byttnerioideae</taxon>
        <taxon>Theobroma</taxon>
    </lineage>
</organism>
<dbReference type="eggNOG" id="ENOG502SBEG">
    <property type="taxonomic scope" value="Eukaryota"/>
</dbReference>
<dbReference type="InterPro" id="IPR052806">
    <property type="entry name" value="Fasciclin-like_AGP"/>
</dbReference>
<dbReference type="PANTHER" id="PTHR33985">
    <property type="entry name" value="OS02G0491300 PROTEIN-RELATED"/>
    <property type="match status" value="1"/>
</dbReference>
<dbReference type="AlphaFoldDB" id="S1RWI8"/>
<evidence type="ECO:0000256" key="1">
    <source>
        <dbReference type="SAM" id="SignalP"/>
    </source>
</evidence>
<protein>
    <submittedName>
        <fullName evidence="2">Uncharacterized protein</fullName>
    </submittedName>
</protein>
<feature type="signal peptide" evidence="1">
    <location>
        <begin position="1"/>
        <end position="18"/>
    </location>
</feature>
<name>S1RWI8_THECC</name>
<dbReference type="EMBL" id="KE133283">
    <property type="protein sequence ID" value="EOY20485.1"/>
    <property type="molecule type" value="Genomic_DNA"/>
</dbReference>